<evidence type="ECO:0000313" key="3">
    <source>
        <dbReference type="EMBL" id="SHK92197.1"/>
    </source>
</evidence>
<gene>
    <name evidence="3" type="ORF">SAMN04488087_2302</name>
</gene>
<name>A0A1M6WER2_9BACT</name>
<evidence type="ECO:0000259" key="2">
    <source>
        <dbReference type="SMART" id="SM00834"/>
    </source>
</evidence>
<feature type="region of interest" description="Disordered" evidence="1">
    <location>
        <begin position="58"/>
        <end position="83"/>
    </location>
</feature>
<accession>A0A1M6WER2</accession>
<dbReference type="PANTHER" id="PTHR34404">
    <property type="entry name" value="REGULATORY PROTEIN, FMDB FAMILY"/>
    <property type="match status" value="1"/>
</dbReference>
<sequence>MPTYVYRREDGTTFEIEQRITDPPLTHCPTTGQRVERIITGSAGLIFKGSGFYLTDYARKGNSNSSNGNKAKSETTSSGDKSN</sequence>
<dbReference type="SMART" id="SM00834">
    <property type="entry name" value="CxxC_CXXC_SSSS"/>
    <property type="match status" value="1"/>
</dbReference>
<evidence type="ECO:0000313" key="4">
    <source>
        <dbReference type="Proteomes" id="UP000185812"/>
    </source>
</evidence>
<dbReference type="Proteomes" id="UP000185812">
    <property type="component" value="Unassembled WGS sequence"/>
</dbReference>
<feature type="compositionally biased region" description="Polar residues" evidence="1">
    <location>
        <begin position="74"/>
        <end position="83"/>
    </location>
</feature>
<dbReference type="EMBL" id="FRAU01000008">
    <property type="protein sequence ID" value="SHK92197.1"/>
    <property type="molecule type" value="Genomic_DNA"/>
</dbReference>
<feature type="domain" description="Putative regulatory protein FmdB zinc ribbon" evidence="2">
    <location>
        <begin position="1"/>
        <end position="40"/>
    </location>
</feature>
<dbReference type="RefSeq" id="WP_072716116.1">
    <property type="nucleotide sequence ID" value="NZ_FRAU01000008.1"/>
</dbReference>
<reference evidence="4" key="1">
    <citation type="submission" date="2016-11" db="EMBL/GenBank/DDBJ databases">
        <authorList>
            <person name="Varghese N."/>
            <person name="Submissions S."/>
        </authorList>
    </citation>
    <scope>NUCLEOTIDE SEQUENCE [LARGE SCALE GENOMIC DNA]</scope>
    <source>
        <strain evidence="4">DSM 22212</strain>
    </source>
</reference>
<dbReference type="AlphaFoldDB" id="A0A1M6WER2"/>
<dbReference type="STRING" id="633813.SAMN04488087_2302"/>
<dbReference type="PANTHER" id="PTHR34404:SF2">
    <property type="entry name" value="CONSERVED SERINE RICH PROTEIN"/>
    <property type="match status" value="1"/>
</dbReference>
<dbReference type="InterPro" id="IPR013429">
    <property type="entry name" value="Regulatory_FmdB_Zinc_ribbon"/>
</dbReference>
<dbReference type="NCBIfam" id="TIGR02605">
    <property type="entry name" value="CxxC_CxxC_SSSS"/>
    <property type="match status" value="1"/>
</dbReference>
<protein>
    <submittedName>
        <fullName evidence="3">Putative regulatory protein, FmdB family</fullName>
    </submittedName>
</protein>
<proteinExistence type="predicted"/>
<dbReference type="Pfam" id="PF09723">
    <property type="entry name" value="Zn_ribbon_8"/>
    <property type="match status" value="1"/>
</dbReference>
<dbReference type="OrthoDB" id="9813321at2"/>
<organism evidence="3 4">
    <name type="scientific">Rhodothermus profundi</name>
    <dbReference type="NCBI Taxonomy" id="633813"/>
    <lineage>
        <taxon>Bacteria</taxon>
        <taxon>Pseudomonadati</taxon>
        <taxon>Rhodothermota</taxon>
        <taxon>Rhodothermia</taxon>
        <taxon>Rhodothermales</taxon>
        <taxon>Rhodothermaceae</taxon>
        <taxon>Rhodothermus</taxon>
    </lineage>
</organism>
<keyword evidence="4" id="KW-1185">Reference proteome</keyword>
<evidence type="ECO:0000256" key="1">
    <source>
        <dbReference type="SAM" id="MobiDB-lite"/>
    </source>
</evidence>
<feature type="compositionally biased region" description="Low complexity" evidence="1">
    <location>
        <begin position="60"/>
        <end position="70"/>
    </location>
</feature>